<dbReference type="eggNOG" id="KOG1922">
    <property type="taxonomic scope" value="Eukaryota"/>
</dbReference>
<dbReference type="GO" id="GO:0030866">
    <property type="term" value="P:cortical actin cytoskeleton organization"/>
    <property type="evidence" value="ECO:0007669"/>
    <property type="project" value="TreeGrafter"/>
</dbReference>
<dbReference type="GO" id="GO:0051015">
    <property type="term" value="F:actin filament binding"/>
    <property type="evidence" value="ECO:0007669"/>
    <property type="project" value="TreeGrafter"/>
</dbReference>
<dbReference type="PANTHER" id="PTHR45920">
    <property type="entry name" value="FORMIN HOMOLOGY 2 DOMAIN CONTAINING, ISOFORM I"/>
    <property type="match status" value="1"/>
</dbReference>
<dbReference type="Ensembl" id="ENSPFOT00000016827.2">
    <property type="protein sequence ID" value="ENSPFOP00000016805.2"/>
    <property type="gene ID" value="ENSPFOG00000016696.2"/>
</dbReference>
<feature type="region of interest" description="Disordered" evidence="6">
    <location>
        <begin position="802"/>
        <end position="826"/>
    </location>
</feature>
<evidence type="ECO:0000313" key="9">
    <source>
        <dbReference type="Proteomes" id="UP000028760"/>
    </source>
</evidence>
<reference evidence="8" key="2">
    <citation type="submission" date="2025-08" db="UniProtKB">
        <authorList>
            <consortium name="Ensembl"/>
        </authorList>
    </citation>
    <scope>IDENTIFICATION</scope>
</reference>
<feature type="compositionally biased region" description="Basic and acidic residues" evidence="6">
    <location>
        <begin position="160"/>
        <end position="170"/>
    </location>
</feature>
<organism evidence="8 9">
    <name type="scientific">Poecilia formosa</name>
    <name type="common">Amazon molly</name>
    <name type="synonym">Limia formosa</name>
    <dbReference type="NCBI Taxonomy" id="48698"/>
    <lineage>
        <taxon>Eukaryota</taxon>
        <taxon>Metazoa</taxon>
        <taxon>Chordata</taxon>
        <taxon>Craniata</taxon>
        <taxon>Vertebrata</taxon>
        <taxon>Euteleostomi</taxon>
        <taxon>Actinopterygii</taxon>
        <taxon>Neopterygii</taxon>
        <taxon>Teleostei</taxon>
        <taxon>Neoteleostei</taxon>
        <taxon>Acanthomorphata</taxon>
        <taxon>Ovalentaria</taxon>
        <taxon>Atherinomorphae</taxon>
        <taxon>Cyprinodontiformes</taxon>
        <taxon>Poeciliidae</taxon>
        <taxon>Poeciliinae</taxon>
        <taxon>Poecilia</taxon>
    </lineage>
</organism>
<dbReference type="GO" id="GO:0005884">
    <property type="term" value="C:actin filament"/>
    <property type="evidence" value="ECO:0007669"/>
    <property type="project" value="InterPro"/>
</dbReference>
<dbReference type="GO" id="GO:0005634">
    <property type="term" value="C:nucleus"/>
    <property type="evidence" value="ECO:0007669"/>
    <property type="project" value="UniProtKB-SubCell"/>
</dbReference>
<dbReference type="Gene3D" id="1.20.58.2220">
    <property type="entry name" value="Formin, FH2 domain"/>
    <property type="match status" value="1"/>
</dbReference>
<dbReference type="FunFam" id="1.20.58.2220:FF:000005">
    <property type="entry name" value="Formin 1"/>
    <property type="match status" value="1"/>
</dbReference>
<dbReference type="GO" id="GO:0008017">
    <property type="term" value="F:microtubule binding"/>
    <property type="evidence" value="ECO:0007669"/>
    <property type="project" value="InterPro"/>
</dbReference>
<protein>
    <submittedName>
        <fullName evidence="8">Formin 1</fullName>
    </submittedName>
</protein>
<keyword evidence="3 5" id="KW-0175">Coiled coil</keyword>
<feature type="compositionally biased region" description="Polar residues" evidence="6">
    <location>
        <begin position="41"/>
        <end position="56"/>
    </location>
</feature>
<feature type="compositionally biased region" description="Basic and acidic residues" evidence="6">
    <location>
        <begin position="72"/>
        <end position="102"/>
    </location>
</feature>
<dbReference type="PANTHER" id="PTHR45920:SF7">
    <property type="entry name" value="FORMIN-G"/>
    <property type="match status" value="1"/>
</dbReference>
<reference evidence="9" key="1">
    <citation type="submission" date="2013-10" db="EMBL/GenBank/DDBJ databases">
        <authorList>
            <person name="Schartl M."/>
            <person name="Warren W."/>
        </authorList>
    </citation>
    <scope>NUCLEOTIDE SEQUENCE [LARGE SCALE GENOMIC DNA]</scope>
    <source>
        <strain evidence="9">female</strain>
    </source>
</reference>
<sequence>DKKVALPALFSGLRVLRKGIGGAENGTSAQIKQSPPFAKSPVSTEKQSDTKTQNGFLDQITPGDKEDEDLVTEPHQDEIRTQLDGNEERPEPQVEEDAKPVEPTRPLSSAEAAFDAFKAFFTPKPLKKDSTERIDLDAVRKKMRNDKDVLRTIFERTSKKKNDACDEKSETPTAEEGEEKTPGRLQAVWPPFKEEKVGLKYTEAEHQAALLQLKRECKQEQEKLQEDYEHQLCKLRDENRDNVARLELMLEELQAKVSHVWSQHPEGLKDVAVSTTDSLLDKCFRNVSIQTDRENLITSPQDGDVTMTTCLNLRQSMGASKNPDIVSTGEVLSSSVVSTLPQSHPSSSQKQDSLSPPPPPPPPPPGGVIAEKPPRKPAVEPSRAMKPLYWTRIQIQEDKLTGQNANKINYSLWNMLEEPHINANEFEDLFAKTTTMEKRKPLSQAYERKAKAKKIIKLLDSKRSQAVGILISSLHLEMKDIQQAVLTVDHSVVDLDAIEALYENRAQPDELEKIRKHYESSEEDDVKLLDKPEQFLYELSQIPDFPGRACCMIFQSTFTDGISSVKRKLSSVSCVCKVLLESSSVREVMGLVLALGNHMNGGSRIRGQADGFGLEILPKLKDVKSRDNRICLVDYVVSFYLHNVDKNAGTEKSMFPLPEPQDVFMAAQVKFDDLSRDLRQLEQDLTRCEKNVQKVCSESSEEHLQPFKDKMEVFVLTARKEHAEASYQLMTVQKTFQDVALYFGLKPKPGEKEVTTGHLFMLWFEFSADFKARWKRENKNISKERLKEAQLTVKRITGEKKVETRKINPNSLKERLRQKEAQVTSP</sequence>
<dbReference type="EMBL" id="AYCK01000221">
    <property type="status" value="NOT_ANNOTATED_CDS"/>
    <property type="molecule type" value="Genomic_DNA"/>
</dbReference>
<accession>A0A087YFK2</accession>
<dbReference type="SUPFAM" id="SSF101447">
    <property type="entry name" value="Formin homology 2 domain (FH2 domain)"/>
    <property type="match status" value="1"/>
</dbReference>
<feature type="region of interest" description="Disordered" evidence="6">
    <location>
        <begin position="23"/>
        <end position="106"/>
    </location>
</feature>
<feature type="region of interest" description="Disordered" evidence="6">
    <location>
        <begin position="160"/>
        <end position="183"/>
    </location>
</feature>
<comment type="subcellular location">
    <subcellularLocation>
        <location evidence="1">Nucleus</location>
    </subcellularLocation>
</comment>
<evidence type="ECO:0000256" key="4">
    <source>
        <dbReference type="ARBA" id="ARBA00023242"/>
    </source>
</evidence>
<dbReference type="InterPro" id="IPR015425">
    <property type="entry name" value="FH2_Formin"/>
</dbReference>
<dbReference type="PROSITE" id="PS51444">
    <property type="entry name" value="FH2"/>
    <property type="match status" value="1"/>
</dbReference>
<evidence type="ECO:0000259" key="7">
    <source>
        <dbReference type="PROSITE" id="PS51444"/>
    </source>
</evidence>
<feature type="domain" description="FH2" evidence="7">
    <location>
        <begin position="375"/>
        <end position="796"/>
    </location>
</feature>
<dbReference type="SMART" id="SM00498">
    <property type="entry name" value="FH2"/>
    <property type="match status" value="1"/>
</dbReference>
<evidence type="ECO:0000256" key="6">
    <source>
        <dbReference type="SAM" id="MobiDB-lite"/>
    </source>
</evidence>
<feature type="coiled-coil region" evidence="5">
    <location>
        <begin position="201"/>
        <end position="256"/>
    </location>
</feature>
<evidence type="ECO:0000256" key="3">
    <source>
        <dbReference type="ARBA" id="ARBA00023054"/>
    </source>
</evidence>
<keyword evidence="9" id="KW-1185">Reference proteome</keyword>
<dbReference type="Pfam" id="PF02181">
    <property type="entry name" value="FH2"/>
    <property type="match status" value="1"/>
</dbReference>
<dbReference type="InterPro" id="IPR001265">
    <property type="entry name" value="Formin_Cappuccino_subfam"/>
</dbReference>
<evidence type="ECO:0000256" key="5">
    <source>
        <dbReference type="SAM" id="Coils"/>
    </source>
</evidence>
<evidence type="ECO:0000313" key="8">
    <source>
        <dbReference type="Ensembl" id="ENSPFOP00000016805.2"/>
    </source>
</evidence>
<evidence type="ECO:0000256" key="1">
    <source>
        <dbReference type="ARBA" id="ARBA00004123"/>
    </source>
</evidence>
<dbReference type="GO" id="GO:0045010">
    <property type="term" value="P:actin nucleation"/>
    <property type="evidence" value="ECO:0007669"/>
    <property type="project" value="InterPro"/>
</dbReference>
<dbReference type="OMA" id="CQHISID"/>
<feature type="compositionally biased region" description="Low complexity" evidence="6">
    <location>
        <begin position="341"/>
        <end position="354"/>
    </location>
</feature>
<reference evidence="8" key="3">
    <citation type="submission" date="2025-09" db="UniProtKB">
        <authorList>
            <consortium name="Ensembl"/>
        </authorList>
    </citation>
    <scope>IDENTIFICATION</scope>
</reference>
<feature type="compositionally biased region" description="Basic and acidic residues" evidence="6">
    <location>
        <begin position="802"/>
        <end position="820"/>
    </location>
</feature>
<dbReference type="EMBL" id="AYCK01000220">
    <property type="status" value="NOT_ANNOTATED_CDS"/>
    <property type="molecule type" value="Genomic_DNA"/>
</dbReference>
<dbReference type="InterPro" id="IPR042201">
    <property type="entry name" value="FH2_Formin_sf"/>
</dbReference>
<dbReference type="AlphaFoldDB" id="A0A087YFK2"/>
<dbReference type="Proteomes" id="UP000028760">
    <property type="component" value="Unassembled WGS sequence"/>
</dbReference>
<name>A0A087YFK2_POEFO</name>
<dbReference type="STRING" id="48698.ENSPFOP00000016805"/>
<feature type="compositionally biased region" description="Pro residues" evidence="6">
    <location>
        <begin position="355"/>
        <end position="366"/>
    </location>
</feature>
<dbReference type="GO" id="GO:0005737">
    <property type="term" value="C:cytoplasm"/>
    <property type="evidence" value="ECO:0007669"/>
    <property type="project" value="UniProtKB-ARBA"/>
</dbReference>
<feature type="region of interest" description="Disordered" evidence="6">
    <location>
        <begin position="333"/>
        <end position="383"/>
    </location>
</feature>
<feature type="coiled-coil region" evidence="5">
    <location>
        <begin position="664"/>
        <end position="698"/>
    </location>
</feature>
<keyword evidence="4" id="KW-0539">Nucleus</keyword>
<proteinExistence type="inferred from homology"/>
<comment type="similarity">
    <text evidence="2">Belongs to the formin homology family. Cappuccino subfamily.</text>
</comment>
<dbReference type="GeneTree" id="ENSGT00940000154289"/>
<evidence type="ECO:0000256" key="2">
    <source>
        <dbReference type="ARBA" id="ARBA00005271"/>
    </source>
</evidence>
<dbReference type="PRINTS" id="PR00828">
    <property type="entry name" value="FORMIN"/>
</dbReference>